<evidence type="ECO:0000313" key="1">
    <source>
        <dbReference type="EMBL" id="KAF2208223.1"/>
    </source>
</evidence>
<proteinExistence type="predicted"/>
<gene>
    <name evidence="1" type="ORF">CERZMDRAFT_71034</name>
</gene>
<protein>
    <submittedName>
        <fullName evidence="1">Uncharacterized protein</fullName>
    </submittedName>
</protein>
<sequence length="102" mass="11782">MKIGRGRRNEQWSLGLKLPQWRRKSHEWVGCGNSDFEAMSCAYQHSKALGRKEGIPWAGPICLVQRMSRRGEQQYVQRDVAQCKWYSCVAGSNEQRQTPSLL</sequence>
<organism evidence="1 2">
    <name type="scientific">Cercospora zeae-maydis SCOH1-5</name>
    <dbReference type="NCBI Taxonomy" id="717836"/>
    <lineage>
        <taxon>Eukaryota</taxon>
        <taxon>Fungi</taxon>
        <taxon>Dikarya</taxon>
        <taxon>Ascomycota</taxon>
        <taxon>Pezizomycotina</taxon>
        <taxon>Dothideomycetes</taxon>
        <taxon>Dothideomycetidae</taxon>
        <taxon>Mycosphaerellales</taxon>
        <taxon>Mycosphaerellaceae</taxon>
        <taxon>Cercospora</taxon>
    </lineage>
</organism>
<name>A0A6A6F470_9PEZI</name>
<dbReference type="Proteomes" id="UP000799539">
    <property type="component" value="Unassembled WGS sequence"/>
</dbReference>
<reference evidence="1" key="1">
    <citation type="journal article" date="2020" name="Stud. Mycol.">
        <title>101 Dothideomycetes genomes: a test case for predicting lifestyles and emergence of pathogens.</title>
        <authorList>
            <person name="Haridas S."/>
            <person name="Albert R."/>
            <person name="Binder M."/>
            <person name="Bloem J."/>
            <person name="Labutti K."/>
            <person name="Salamov A."/>
            <person name="Andreopoulos B."/>
            <person name="Baker S."/>
            <person name="Barry K."/>
            <person name="Bills G."/>
            <person name="Bluhm B."/>
            <person name="Cannon C."/>
            <person name="Castanera R."/>
            <person name="Culley D."/>
            <person name="Daum C."/>
            <person name="Ezra D."/>
            <person name="Gonzalez J."/>
            <person name="Henrissat B."/>
            <person name="Kuo A."/>
            <person name="Liang C."/>
            <person name="Lipzen A."/>
            <person name="Lutzoni F."/>
            <person name="Magnuson J."/>
            <person name="Mondo S."/>
            <person name="Nolan M."/>
            <person name="Ohm R."/>
            <person name="Pangilinan J."/>
            <person name="Park H.-J."/>
            <person name="Ramirez L."/>
            <person name="Alfaro M."/>
            <person name="Sun H."/>
            <person name="Tritt A."/>
            <person name="Yoshinaga Y."/>
            <person name="Zwiers L.-H."/>
            <person name="Turgeon B."/>
            <person name="Goodwin S."/>
            <person name="Spatafora J."/>
            <person name="Crous P."/>
            <person name="Grigoriev I."/>
        </authorList>
    </citation>
    <scope>NUCLEOTIDE SEQUENCE</scope>
    <source>
        <strain evidence="1">SCOH1-5</strain>
    </source>
</reference>
<dbReference type="AlphaFoldDB" id="A0A6A6F470"/>
<dbReference type="EMBL" id="ML992696">
    <property type="protein sequence ID" value="KAF2208223.1"/>
    <property type="molecule type" value="Genomic_DNA"/>
</dbReference>
<keyword evidence="2" id="KW-1185">Reference proteome</keyword>
<evidence type="ECO:0000313" key="2">
    <source>
        <dbReference type="Proteomes" id="UP000799539"/>
    </source>
</evidence>
<accession>A0A6A6F470</accession>